<sequence>MNHCSIFNGTIVSPVLSHFYIPPLLLNGHYVLQTFSRHNRSKSRHSKGVYSVSNNKNEDWGYQRIELFDQRIMKFGLSFDESGDNSSWWPSMDGE</sequence>
<proteinExistence type="predicted"/>
<reference evidence="2" key="1">
    <citation type="submission" date="2019-04" db="EMBL/GenBank/DDBJ databases">
        <title>Friends and foes A comparative genomics studyof 23 Aspergillus species from section Flavi.</title>
        <authorList>
            <consortium name="DOE Joint Genome Institute"/>
            <person name="Kjaerbolling I."/>
            <person name="Vesth T."/>
            <person name="Frisvad J.C."/>
            <person name="Nybo J.L."/>
            <person name="Theobald S."/>
            <person name="Kildgaard S."/>
            <person name="Isbrandt T."/>
            <person name="Kuo A."/>
            <person name="Sato A."/>
            <person name="Lyhne E.K."/>
            <person name="Kogle M.E."/>
            <person name="Wiebenga A."/>
            <person name="Kun R.S."/>
            <person name="Lubbers R.J."/>
            <person name="Makela M.R."/>
            <person name="Barry K."/>
            <person name="Chovatia M."/>
            <person name="Clum A."/>
            <person name="Daum C."/>
            <person name="Haridas S."/>
            <person name="He G."/>
            <person name="LaButti K."/>
            <person name="Lipzen A."/>
            <person name="Mondo S."/>
            <person name="Riley R."/>
            <person name="Salamov A."/>
            <person name="Simmons B.A."/>
            <person name="Magnuson J.K."/>
            <person name="Henrissat B."/>
            <person name="Mortensen U.H."/>
            <person name="Larsen T.O."/>
            <person name="Devries R.P."/>
            <person name="Grigoriev I.V."/>
            <person name="Machida M."/>
            <person name="Baker S.E."/>
            <person name="Andersen M.R."/>
        </authorList>
    </citation>
    <scope>NUCLEOTIDE SEQUENCE [LARGE SCALE GENOMIC DNA]</scope>
    <source>
        <strain evidence="2">CBS 553.77</strain>
    </source>
</reference>
<dbReference type="OrthoDB" id="5426165at2759"/>
<evidence type="ECO:0000313" key="2">
    <source>
        <dbReference type="Proteomes" id="UP000327118"/>
    </source>
</evidence>
<gene>
    <name evidence="1" type="ORF">BDV28DRAFT_70924</name>
</gene>
<protein>
    <submittedName>
        <fullName evidence="1">Uncharacterized protein</fullName>
    </submittedName>
</protein>
<dbReference type="AlphaFoldDB" id="A0A5N6YVS8"/>
<organism evidence="1 2">
    <name type="scientific">Aspergillus coremiiformis</name>
    <dbReference type="NCBI Taxonomy" id="138285"/>
    <lineage>
        <taxon>Eukaryota</taxon>
        <taxon>Fungi</taxon>
        <taxon>Dikarya</taxon>
        <taxon>Ascomycota</taxon>
        <taxon>Pezizomycotina</taxon>
        <taxon>Eurotiomycetes</taxon>
        <taxon>Eurotiomycetidae</taxon>
        <taxon>Eurotiales</taxon>
        <taxon>Aspergillaceae</taxon>
        <taxon>Aspergillus</taxon>
        <taxon>Aspergillus subgen. Circumdati</taxon>
    </lineage>
</organism>
<dbReference type="Proteomes" id="UP000327118">
    <property type="component" value="Unassembled WGS sequence"/>
</dbReference>
<accession>A0A5N6YVS8</accession>
<dbReference type="EMBL" id="ML739358">
    <property type="protein sequence ID" value="KAE8349023.1"/>
    <property type="molecule type" value="Genomic_DNA"/>
</dbReference>
<keyword evidence="2" id="KW-1185">Reference proteome</keyword>
<name>A0A5N6YVS8_9EURO</name>
<evidence type="ECO:0000313" key="1">
    <source>
        <dbReference type="EMBL" id="KAE8349023.1"/>
    </source>
</evidence>